<feature type="signal peptide" evidence="2">
    <location>
        <begin position="1"/>
        <end position="17"/>
    </location>
</feature>
<evidence type="ECO:0000313" key="5">
    <source>
        <dbReference type="Proteomes" id="UP000673383"/>
    </source>
</evidence>
<reference evidence="3" key="1">
    <citation type="submission" date="2021-02" db="EMBL/GenBank/DDBJ databases">
        <title>Genomic Encyclopedia of Type Strains, Phase IV (KMG-V): Genome sequencing to study the core and pangenomes of soil and plant-associated prokaryotes.</title>
        <authorList>
            <person name="Whitman W."/>
        </authorList>
    </citation>
    <scope>NUCLEOTIDE SEQUENCE</scope>
    <source>
        <strain evidence="3">USDA 406</strain>
    </source>
</reference>
<dbReference type="OrthoDB" id="8254372at2"/>
<evidence type="ECO:0000256" key="2">
    <source>
        <dbReference type="SAM" id="SignalP"/>
    </source>
</evidence>
<dbReference type="EMBL" id="JBGBZA010000002">
    <property type="protein sequence ID" value="MEY9315933.1"/>
    <property type="molecule type" value="Genomic_DNA"/>
</dbReference>
<evidence type="ECO:0000313" key="6">
    <source>
        <dbReference type="Proteomes" id="UP001565471"/>
    </source>
</evidence>
<dbReference type="EMBL" id="JAFICZ010000001">
    <property type="protein sequence ID" value="MBP1298500.1"/>
    <property type="molecule type" value="Genomic_DNA"/>
</dbReference>
<name>A0A7Y8QVD9_BRAEL</name>
<evidence type="ECO:0000256" key="1">
    <source>
        <dbReference type="SAM" id="MobiDB-lite"/>
    </source>
</evidence>
<sequence length="64" mass="6844">MKLLMIAGLTALALVVAATNVPRSHPSSVSHTSVAGMPTVQEQDKLPVEDFEDRSLVFPRGAQQ</sequence>
<feature type="compositionally biased region" description="Polar residues" evidence="1">
    <location>
        <begin position="23"/>
        <end position="33"/>
    </location>
</feature>
<evidence type="ECO:0000313" key="4">
    <source>
        <dbReference type="EMBL" id="MEY9315933.1"/>
    </source>
</evidence>
<dbReference type="Proteomes" id="UP001565471">
    <property type="component" value="Unassembled WGS sequence"/>
</dbReference>
<feature type="chain" id="PRO_5041101766" evidence="2">
    <location>
        <begin position="18"/>
        <end position="64"/>
    </location>
</feature>
<keyword evidence="2" id="KW-0732">Signal</keyword>
<accession>A0A7Y8QVD9</accession>
<dbReference type="AlphaFoldDB" id="A0A7Y8QVD9"/>
<keyword evidence="6" id="KW-1185">Reference proteome</keyword>
<feature type="region of interest" description="Disordered" evidence="1">
    <location>
        <begin position="23"/>
        <end position="46"/>
    </location>
</feature>
<reference evidence="4 6" key="2">
    <citation type="submission" date="2024-07" db="EMBL/GenBank/DDBJ databases">
        <title>Genomic Encyclopedia of Type Strains, Phase V (KMG-V): Genome sequencing to study the core and pangenomes of soil and plant-associated prokaryotes.</title>
        <authorList>
            <person name="Whitman W."/>
        </authorList>
    </citation>
    <scope>NUCLEOTIDE SEQUENCE [LARGE SCALE GENOMIC DNA]</scope>
    <source>
        <strain evidence="4 6">USDA 415</strain>
    </source>
</reference>
<gene>
    <name evidence="4" type="ORF">ABIF29_002732</name>
    <name evidence="3" type="ORF">JOH49_008253</name>
</gene>
<protein>
    <submittedName>
        <fullName evidence="3">Uncharacterized protein</fullName>
    </submittedName>
</protein>
<comment type="caution">
    <text evidence="3">The sequence shown here is derived from an EMBL/GenBank/DDBJ whole genome shotgun (WGS) entry which is preliminary data.</text>
</comment>
<evidence type="ECO:0000313" key="3">
    <source>
        <dbReference type="EMBL" id="MBP1298500.1"/>
    </source>
</evidence>
<dbReference type="GeneID" id="92955658"/>
<dbReference type="RefSeq" id="WP_016842193.1">
    <property type="nucleotide sequence ID" value="NZ_BJNL01000039.1"/>
</dbReference>
<organism evidence="3 5">
    <name type="scientific">Bradyrhizobium elkanii</name>
    <dbReference type="NCBI Taxonomy" id="29448"/>
    <lineage>
        <taxon>Bacteria</taxon>
        <taxon>Pseudomonadati</taxon>
        <taxon>Pseudomonadota</taxon>
        <taxon>Alphaproteobacteria</taxon>
        <taxon>Hyphomicrobiales</taxon>
        <taxon>Nitrobacteraceae</taxon>
        <taxon>Bradyrhizobium</taxon>
    </lineage>
</organism>
<dbReference type="Proteomes" id="UP000673383">
    <property type="component" value="Unassembled WGS sequence"/>
</dbReference>
<proteinExistence type="predicted"/>